<keyword evidence="9" id="KW-0456">Lyase</keyword>
<dbReference type="SUPFAM" id="SSF51621">
    <property type="entry name" value="Phosphoenolpyruvate/pyruvate domain"/>
    <property type="match status" value="1"/>
</dbReference>
<evidence type="ECO:0000313" key="9">
    <source>
        <dbReference type="EMBL" id="MDR6891903.1"/>
    </source>
</evidence>
<feature type="compositionally biased region" description="Low complexity" evidence="7">
    <location>
        <begin position="229"/>
        <end position="238"/>
    </location>
</feature>
<evidence type="ECO:0000256" key="5">
    <source>
        <dbReference type="ARBA" id="ARBA00022840"/>
    </source>
</evidence>
<proteinExistence type="predicted"/>
<dbReference type="Gene3D" id="3.30.470.20">
    <property type="entry name" value="ATP-grasp fold, B domain"/>
    <property type="match status" value="1"/>
</dbReference>
<dbReference type="GO" id="GO:0000287">
    <property type="term" value="F:magnesium ion binding"/>
    <property type="evidence" value="ECO:0007669"/>
    <property type="project" value="TreeGrafter"/>
</dbReference>
<protein>
    <submittedName>
        <fullName evidence="9">Citrate lyase beta subunit</fullName>
    </submittedName>
</protein>
<dbReference type="GO" id="GO:0016874">
    <property type="term" value="F:ligase activity"/>
    <property type="evidence" value="ECO:0007669"/>
    <property type="project" value="UniProtKB-KW"/>
</dbReference>
<dbReference type="PROSITE" id="PS50979">
    <property type="entry name" value="BC"/>
    <property type="match status" value="1"/>
</dbReference>
<evidence type="ECO:0000259" key="8">
    <source>
        <dbReference type="PROSITE" id="PS50979"/>
    </source>
</evidence>
<comment type="caution">
    <text evidence="9">The sequence shown here is derived from an EMBL/GenBank/DDBJ whole genome shotgun (WGS) entry which is preliminary data.</text>
</comment>
<dbReference type="PANTHER" id="PTHR32308:SF10">
    <property type="entry name" value="CITRATE LYASE SUBUNIT BETA"/>
    <property type="match status" value="1"/>
</dbReference>
<name>A0AAE3YDK7_9MICC</name>
<evidence type="ECO:0000256" key="2">
    <source>
        <dbReference type="ARBA" id="ARBA00022598"/>
    </source>
</evidence>
<dbReference type="GO" id="GO:0016829">
    <property type="term" value="F:lyase activity"/>
    <property type="evidence" value="ECO:0007669"/>
    <property type="project" value="UniProtKB-KW"/>
</dbReference>
<dbReference type="GO" id="GO:0006107">
    <property type="term" value="P:oxaloacetate metabolic process"/>
    <property type="evidence" value="ECO:0007669"/>
    <property type="project" value="TreeGrafter"/>
</dbReference>
<keyword evidence="3" id="KW-0479">Metal-binding</keyword>
<accession>A0AAE3YDK7</accession>
<comment type="cofactor">
    <cofactor evidence="1">
        <name>Mg(2+)</name>
        <dbReference type="ChEBI" id="CHEBI:18420"/>
    </cofactor>
</comment>
<organism evidence="9 10">
    <name type="scientific">Falsarthrobacter nasiphocae</name>
    <dbReference type="NCBI Taxonomy" id="189863"/>
    <lineage>
        <taxon>Bacteria</taxon>
        <taxon>Bacillati</taxon>
        <taxon>Actinomycetota</taxon>
        <taxon>Actinomycetes</taxon>
        <taxon>Micrococcales</taxon>
        <taxon>Micrococcaceae</taxon>
        <taxon>Falsarthrobacter</taxon>
    </lineage>
</organism>
<feature type="domain" description="Biotin carboxylation" evidence="8">
    <location>
        <begin position="1"/>
        <end position="163"/>
    </location>
</feature>
<dbReference type="InterPro" id="IPR005000">
    <property type="entry name" value="Aldolase/citrate-lyase_domain"/>
</dbReference>
<feature type="region of interest" description="Disordered" evidence="7">
    <location>
        <begin position="192"/>
        <end position="251"/>
    </location>
</feature>
<reference evidence="9" key="1">
    <citation type="submission" date="2023-07" db="EMBL/GenBank/DDBJ databases">
        <title>Sequencing the genomes of 1000 actinobacteria strains.</title>
        <authorList>
            <person name="Klenk H.-P."/>
        </authorList>
    </citation>
    <scope>NUCLEOTIDE SEQUENCE</scope>
    <source>
        <strain evidence="9">DSM 13988</strain>
    </source>
</reference>
<keyword evidence="10" id="KW-1185">Reference proteome</keyword>
<evidence type="ECO:0000256" key="3">
    <source>
        <dbReference type="ARBA" id="ARBA00022723"/>
    </source>
</evidence>
<keyword evidence="4" id="KW-0547">Nucleotide-binding</keyword>
<evidence type="ECO:0000313" key="10">
    <source>
        <dbReference type="Proteomes" id="UP001247307"/>
    </source>
</evidence>
<dbReference type="Pfam" id="PF02785">
    <property type="entry name" value="Biotin_carb_C"/>
    <property type="match status" value="1"/>
</dbReference>
<evidence type="ECO:0000256" key="1">
    <source>
        <dbReference type="ARBA" id="ARBA00001946"/>
    </source>
</evidence>
<dbReference type="SMART" id="SM00878">
    <property type="entry name" value="Biotin_carb_C"/>
    <property type="match status" value="1"/>
</dbReference>
<evidence type="ECO:0000256" key="7">
    <source>
        <dbReference type="SAM" id="MobiDB-lite"/>
    </source>
</evidence>
<dbReference type="AlphaFoldDB" id="A0AAE3YDK7"/>
<dbReference type="PANTHER" id="PTHR32308">
    <property type="entry name" value="LYASE BETA SUBUNIT, PUTATIVE (AFU_ORTHOLOGUE AFUA_4G13030)-RELATED"/>
    <property type="match status" value="1"/>
</dbReference>
<evidence type="ECO:0000256" key="4">
    <source>
        <dbReference type="ARBA" id="ARBA00022741"/>
    </source>
</evidence>
<evidence type="ECO:0000256" key="6">
    <source>
        <dbReference type="ARBA" id="ARBA00022842"/>
    </source>
</evidence>
<dbReference type="EMBL" id="JAVDUI010000001">
    <property type="protein sequence ID" value="MDR6891903.1"/>
    <property type="molecule type" value="Genomic_DNA"/>
</dbReference>
<dbReference type="Gene3D" id="3.20.20.60">
    <property type="entry name" value="Phosphoenolpyruvate-binding domains"/>
    <property type="match status" value="1"/>
</dbReference>
<dbReference type="InterPro" id="IPR015813">
    <property type="entry name" value="Pyrv/PenolPyrv_kinase-like_dom"/>
</dbReference>
<dbReference type="Proteomes" id="UP001247307">
    <property type="component" value="Unassembled WGS sequence"/>
</dbReference>
<dbReference type="SUPFAM" id="SSF51246">
    <property type="entry name" value="Rudiment single hybrid motif"/>
    <property type="match status" value="1"/>
</dbReference>
<keyword evidence="5" id="KW-0067">ATP-binding</keyword>
<dbReference type="GO" id="GO:0005524">
    <property type="term" value="F:ATP binding"/>
    <property type="evidence" value="ECO:0007669"/>
    <property type="project" value="UniProtKB-KW"/>
</dbReference>
<dbReference type="InterPro" id="IPR040442">
    <property type="entry name" value="Pyrv_kinase-like_dom_sf"/>
</dbReference>
<keyword evidence="6" id="KW-0460">Magnesium</keyword>
<dbReference type="InterPro" id="IPR011054">
    <property type="entry name" value="Rudment_hybrid_motif"/>
</dbReference>
<dbReference type="InterPro" id="IPR005482">
    <property type="entry name" value="Biotin_COase_C"/>
</dbReference>
<dbReference type="Pfam" id="PF03328">
    <property type="entry name" value="HpcH_HpaI"/>
    <property type="match status" value="1"/>
</dbReference>
<gene>
    <name evidence="9" type="ORF">J2S35_000843</name>
</gene>
<keyword evidence="2" id="KW-0436">Ligase</keyword>
<sequence>MGKMTGSGPGRAAEQVELNGKMLLELRERPGAGALPVGADDDALAAQDAAWSVTALIRAEASRRGLAPSAGTVLYLELPTRDGVEVETVLAPGRAVSADDGALVRLDVTGRTRAEALEGLARALEETVILGVETSIEFLHLLATSPALAAEPLGEEGAQQLLDDAVFPEPDELLVEYAEMSAGLRAIAPAHPAEAPRGEGAGESSGQMAAECFPLDPHTGAPRVPGEGSPASSGQSRPRSPRRRPPLVMDPERVVRAIPGEGRRDSPEGVLVYVSEGARTYQIRVREGDPERFEMGPAILFCPADRPERFGKAADRADAVALDLEDAVSPESKARAREAVVAAEVDPWRALVRMSAWGTPEWDADAAAVARSRMRTVILSKAESLEAVDALAEAVPGARIVPQIETARGVLAAEELAGHPAVVALLWGAEDLADSLGARSTRATEGAYREVIQHGRFRVLYASAAHGKACIDAVLPDFEDEEAQRRDAEEAATSGFRATACIHPRQVGPIRQGYAPTPEEADHARRLLAAAEGQGGAFRFEGQMVDAPIVRRARAVLARASQLSTQR</sequence>
<dbReference type="InterPro" id="IPR011764">
    <property type="entry name" value="Biotin_carboxylation_dom"/>
</dbReference>